<feature type="transmembrane region" description="Helical" evidence="1">
    <location>
        <begin position="83"/>
        <end position="107"/>
    </location>
</feature>
<reference evidence="3" key="1">
    <citation type="submission" date="2019-03" db="EMBL/GenBank/DDBJ databases">
        <title>Weissella sp. 26KH-42 Genome sequencing.</title>
        <authorList>
            <person name="Heo J."/>
            <person name="Kim S.-J."/>
            <person name="Kim J.-S."/>
            <person name="Hong S.-B."/>
            <person name="Kwon S.-W."/>
        </authorList>
    </citation>
    <scope>NUCLEOTIDE SEQUENCE [LARGE SCALE GENOMIC DNA]</scope>
    <source>
        <strain evidence="3">26KH-42</strain>
    </source>
</reference>
<evidence type="ECO:0000313" key="3">
    <source>
        <dbReference type="Proteomes" id="UP000292886"/>
    </source>
</evidence>
<feature type="transmembrane region" description="Helical" evidence="1">
    <location>
        <begin position="6"/>
        <end position="24"/>
    </location>
</feature>
<dbReference type="KEGG" id="wei:EQG49_12995"/>
<evidence type="ECO:0000313" key="2">
    <source>
        <dbReference type="EMBL" id="QBO37312.1"/>
    </source>
</evidence>
<gene>
    <name evidence="2" type="ORF">EQG49_12995</name>
</gene>
<keyword evidence="1" id="KW-0812">Transmembrane</keyword>
<name>A0A4P6YWS2_9LACO</name>
<evidence type="ECO:0000256" key="1">
    <source>
        <dbReference type="SAM" id="Phobius"/>
    </source>
</evidence>
<proteinExistence type="predicted"/>
<keyword evidence="3" id="KW-1185">Reference proteome</keyword>
<dbReference type="RefSeq" id="WP_133364389.1">
    <property type="nucleotide sequence ID" value="NZ_CP037940.1"/>
</dbReference>
<dbReference type="AlphaFoldDB" id="A0A4P6YWS2"/>
<protein>
    <submittedName>
        <fullName evidence="2">Uncharacterized protein</fullName>
    </submittedName>
</protein>
<keyword evidence="1" id="KW-1133">Transmembrane helix</keyword>
<keyword evidence="1" id="KW-0472">Membrane</keyword>
<dbReference type="Proteomes" id="UP000292886">
    <property type="component" value="Chromosome"/>
</dbReference>
<organism evidence="2 3">
    <name type="scientific">Periweissella cryptocerci</name>
    <dbReference type="NCBI Taxonomy" id="2506420"/>
    <lineage>
        <taxon>Bacteria</taxon>
        <taxon>Bacillati</taxon>
        <taxon>Bacillota</taxon>
        <taxon>Bacilli</taxon>
        <taxon>Lactobacillales</taxon>
        <taxon>Lactobacillaceae</taxon>
        <taxon>Periweissella</taxon>
    </lineage>
</organism>
<dbReference type="EMBL" id="CP037940">
    <property type="protein sequence ID" value="QBO37312.1"/>
    <property type="molecule type" value="Genomic_DNA"/>
</dbReference>
<sequence length="126" mass="13957">MIIELITILICLIIVPTAVGIILFNINSLWLNTIGLVTFMALFVLASPPMYDFLEGSHPHSPEWFSKVGHWLVTMGGNDKSGVVWSLSFFVWGVYVIILLGNVLACVKAKRQAVRRLGKVDESALN</sequence>
<feature type="transmembrane region" description="Helical" evidence="1">
    <location>
        <begin position="29"/>
        <end position="51"/>
    </location>
</feature>
<accession>A0A4P6YWS2</accession>